<sequence>MTGARRDVGDIGTGGEEATVHSPNGDPPRRLLTILLVAPLVRVAILSITFLVATRPFKNDQPPGSMMMDGSPTPVVKTRLCNKYNTAKGCKRGTNATLHMVKGSLASL</sequence>
<dbReference type="AlphaFoldDB" id="A0A804QRD7"/>
<evidence type="ECO:0000256" key="1">
    <source>
        <dbReference type="SAM" id="MobiDB-lite"/>
    </source>
</evidence>
<keyword evidence="2" id="KW-0472">Membrane</keyword>
<evidence type="ECO:0000313" key="4">
    <source>
        <dbReference type="Proteomes" id="UP000007305"/>
    </source>
</evidence>
<dbReference type="InParanoid" id="A0A804QRD7"/>
<proteinExistence type="predicted"/>
<keyword evidence="2" id="KW-0812">Transmembrane</keyword>
<protein>
    <submittedName>
        <fullName evidence="3">Uncharacterized protein</fullName>
    </submittedName>
</protein>
<accession>A0A804QRD7</accession>
<feature type="region of interest" description="Disordered" evidence="1">
    <location>
        <begin position="1"/>
        <end position="27"/>
    </location>
</feature>
<reference evidence="4" key="1">
    <citation type="journal article" date="2009" name="Science">
        <title>The B73 maize genome: complexity, diversity, and dynamics.</title>
        <authorList>
            <person name="Schnable P.S."/>
            <person name="Ware D."/>
            <person name="Fulton R.S."/>
            <person name="Stein J.C."/>
            <person name="Wei F."/>
            <person name="Pasternak S."/>
            <person name="Liang C."/>
            <person name="Zhang J."/>
            <person name="Fulton L."/>
            <person name="Graves T.A."/>
            <person name="Minx P."/>
            <person name="Reily A.D."/>
            <person name="Courtney L."/>
            <person name="Kruchowski S.S."/>
            <person name="Tomlinson C."/>
            <person name="Strong C."/>
            <person name="Delehaunty K."/>
            <person name="Fronick C."/>
            <person name="Courtney B."/>
            <person name="Rock S.M."/>
            <person name="Belter E."/>
            <person name="Du F."/>
            <person name="Kim K."/>
            <person name="Abbott R.M."/>
            <person name="Cotton M."/>
            <person name="Levy A."/>
            <person name="Marchetto P."/>
            <person name="Ochoa K."/>
            <person name="Jackson S.M."/>
            <person name="Gillam B."/>
            <person name="Chen W."/>
            <person name="Yan L."/>
            <person name="Higginbotham J."/>
            <person name="Cardenas M."/>
            <person name="Waligorski J."/>
            <person name="Applebaum E."/>
            <person name="Phelps L."/>
            <person name="Falcone J."/>
            <person name="Kanchi K."/>
            <person name="Thane T."/>
            <person name="Scimone A."/>
            <person name="Thane N."/>
            <person name="Henke J."/>
            <person name="Wang T."/>
            <person name="Ruppert J."/>
            <person name="Shah N."/>
            <person name="Rotter K."/>
            <person name="Hodges J."/>
            <person name="Ingenthron E."/>
            <person name="Cordes M."/>
            <person name="Kohlberg S."/>
            <person name="Sgro J."/>
            <person name="Delgado B."/>
            <person name="Mead K."/>
            <person name="Chinwalla A."/>
            <person name="Leonard S."/>
            <person name="Crouse K."/>
            <person name="Collura K."/>
            <person name="Kudrna D."/>
            <person name="Currie J."/>
            <person name="He R."/>
            <person name="Angelova A."/>
            <person name="Rajasekar S."/>
            <person name="Mueller T."/>
            <person name="Lomeli R."/>
            <person name="Scara G."/>
            <person name="Ko A."/>
            <person name="Delaney K."/>
            <person name="Wissotski M."/>
            <person name="Lopez G."/>
            <person name="Campos D."/>
            <person name="Braidotti M."/>
            <person name="Ashley E."/>
            <person name="Golser W."/>
            <person name="Kim H."/>
            <person name="Lee S."/>
            <person name="Lin J."/>
            <person name="Dujmic Z."/>
            <person name="Kim W."/>
            <person name="Talag J."/>
            <person name="Zuccolo A."/>
            <person name="Fan C."/>
            <person name="Sebastian A."/>
            <person name="Kramer M."/>
            <person name="Spiegel L."/>
            <person name="Nascimento L."/>
            <person name="Zutavern T."/>
            <person name="Miller B."/>
            <person name="Ambroise C."/>
            <person name="Muller S."/>
            <person name="Spooner W."/>
            <person name="Narechania A."/>
            <person name="Ren L."/>
            <person name="Wei S."/>
            <person name="Kumari S."/>
            <person name="Faga B."/>
            <person name="Levy M.J."/>
            <person name="McMahan L."/>
            <person name="Van Buren P."/>
            <person name="Vaughn M.W."/>
            <person name="Ying K."/>
            <person name="Yeh C.-T."/>
            <person name="Emrich S.J."/>
            <person name="Jia Y."/>
            <person name="Kalyanaraman A."/>
            <person name="Hsia A.-P."/>
            <person name="Barbazuk W.B."/>
            <person name="Baucom R.S."/>
            <person name="Brutnell T.P."/>
            <person name="Carpita N.C."/>
            <person name="Chaparro C."/>
            <person name="Chia J.-M."/>
            <person name="Deragon J.-M."/>
            <person name="Estill J.C."/>
            <person name="Fu Y."/>
            <person name="Jeddeloh J.A."/>
            <person name="Han Y."/>
            <person name="Lee H."/>
            <person name="Li P."/>
            <person name="Lisch D.R."/>
            <person name="Liu S."/>
            <person name="Liu Z."/>
            <person name="Nagel D.H."/>
            <person name="McCann M.C."/>
            <person name="SanMiguel P."/>
            <person name="Myers A.M."/>
            <person name="Nettleton D."/>
            <person name="Nguyen J."/>
            <person name="Penning B.W."/>
            <person name="Ponnala L."/>
            <person name="Schneider K.L."/>
            <person name="Schwartz D.C."/>
            <person name="Sharma A."/>
            <person name="Soderlund C."/>
            <person name="Springer N.M."/>
            <person name="Sun Q."/>
            <person name="Wang H."/>
            <person name="Waterman M."/>
            <person name="Westerman R."/>
            <person name="Wolfgruber T.K."/>
            <person name="Yang L."/>
            <person name="Yu Y."/>
            <person name="Zhang L."/>
            <person name="Zhou S."/>
            <person name="Zhu Q."/>
            <person name="Bennetzen J.L."/>
            <person name="Dawe R.K."/>
            <person name="Jiang J."/>
            <person name="Jiang N."/>
            <person name="Presting G.G."/>
            <person name="Wessler S.R."/>
            <person name="Aluru S."/>
            <person name="Martienssen R.A."/>
            <person name="Clifton S.W."/>
            <person name="McCombie W.R."/>
            <person name="Wing R.A."/>
            <person name="Wilson R.K."/>
        </authorList>
    </citation>
    <scope>NUCLEOTIDE SEQUENCE [LARGE SCALE GENOMIC DNA]</scope>
    <source>
        <strain evidence="4">cv. B73</strain>
    </source>
</reference>
<feature type="transmembrane region" description="Helical" evidence="2">
    <location>
        <begin position="31"/>
        <end position="53"/>
    </location>
</feature>
<reference evidence="3" key="2">
    <citation type="submission" date="2019-07" db="EMBL/GenBank/DDBJ databases">
        <authorList>
            <person name="Seetharam A."/>
            <person name="Woodhouse M."/>
            <person name="Cannon E."/>
        </authorList>
    </citation>
    <scope>NUCLEOTIDE SEQUENCE [LARGE SCALE GENOMIC DNA]</scope>
    <source>
        <strain evidence="3">cv. B73</strain>
    </source>
</reference>
<dbReference type="Proteomes" id="UP000007305">
    <property type="component" value="Chromosome 8"/>
</dbReference>
<dbReference type="EnsemblPlants" id="Zm00001eb355040_T001">
    <property type="protein sequence ID" value="Zm00001eb355040_P001"/>
    <property type="gene ID" value="Zm00001eb355040"/>
</dbReference>
<organism evidence="3 4">
    <name type="scientific">Zea mays</name>
    <name type="common">Maize</name>
    <dbReference type="NCBI Taxonomy" id="4577"/>
    <lineage>
        <taxon>Eukaryota</taxon>
        <taxon>Viridiplantae</taxon>
        <taxon>Streptophyta</taxon>
        <taxon>Embryophyta</taxon>
        <taxon>Tracheophyta</taxon>
        <taxon>Spermatophyta</taxon>
        <taxon>Magnoliopsida</taxon>
        <taxon>Liliopsida</taxon>
        <taxon>Poales</taxon>
        <taxon>Poaceae</taxon>
        <taxon>PACMAD clade</taxon>
        <taxon>Panicoideae</taxon>
        <taxon>Andropogonodae</taxon>
        <taxon>Andropogoneae</taxon>
        <taxon>Tripsacinae</taxon>
        <taxon>Zea</taxon>
    </lineage>
</organism>
<evidence type="ECO:0000313" key="3">
    <source>
        <dbReference type="EnsemblPlants" id="Zm00001eb355040_P001"/>
    </source>
</evidence>
<keyword evidence="4" id="KW-1185">Reference proteome</keyword>
<evidence type="ECO:0000256" key="2">
    <source>
        <dbReference type="SAM" id="Phobius"/>
    </source>
</evidence>
<keyword evidence="2" id="KW-1133">Transmembrane helix</keyword>
<dbReference type="Gramene" id="Zm00001eb355040_T001">
    <property type="protein sequence ID" value="Zm00001eb355040_P001"/>
    <property type="gene ID" value="Zm00001eb355040"/>
</dbReference>
<name>A0A804QRD7_MAIZE</name>
<reference evidence="3" key="3">
    <citation type="submission" date="2021-05" db="UniProtKB">
        <authorList>
            <consortium name="EnsemblPlants"/>
        </authorList>
    </citation>
    <scope>IDENTIFICATION</scope>
    <source>
        <strain evidence="3">cv. B73</strain>
    </source>
</reference>